<evidence type="ECO:0000313" key="3">
    <source>
        <dbReference type="Proteomes" id="UP000325315"/>
    </source>
</evidence>
<feature type="domain" description="Reverse transcriptase" evidence="1">
    <location>
        <begin position="51"/>
        <end position="270"/>
    </location>
</feature>
<dbReference type="PANTHER" id="PTHR46890">
    <property type="entry name" value="NON-LTR RETROLELEMENT REVERSE TRANSCRIPTASE-LIKE PROTEIN-RELATED"/>
    <property type="match status" value="1"/>
</dbReference>
<sequence length="322" mass="37112">MNQMLLAWYTAKEVFATLKGMRPTKSARNYGFLMVFYQQFWHIIGPDVSMSLRPLNVTNIMLISKIVQPANLSNFKPIKCCIDEAQSAFVPGRLITNNVLLAYEVLHVYKQKRIRRKGLLELKLDVSKAFDLMLLKMGFANSWVEFIIHCISSISYSIIRRQFCPFRGLRQGNPLSTYLFLVRSEGLSSLMHLAKEERLGEKVRVSRKGPQISHLLFTDDCILFGEASLKGAQTFKRILKEYEEVPGQCVNYEKSTAFYSSNTTAQMRYLVSQVLNDRNSTNLERYLELPNMARQGKRLAFQLLKDRMKSRIDSRSTFIAMG</sequence>
<dbReference type="PANTHER" id="PTHR46890:SF48">
    <property type="entry name" value="RNA-DIRECTED DNA POLYMERASE"/>
    <property type="match status" value="1"/>
</dbReference>
<dbReference type="GO" id="GO:0003964">
    <property type="term" value="F:RNA-directed DNA polymerase activity"/>
    <property type="evidence" value="ECO:0007669"/>
    <property type="project" value="UniProtKB-KW"/>
</dbReference>
<keyword evidence="3" id="KW-1185">Reference proteome</keyword>
<keyword evidence="2" id="KW-0548">Nucleotidyltransferase</keyword>
<keyword evidence="2" id="KW-0695">RNA-directed DNA polymerase</keyword>
<dbReference type="Pfam" id="PF00078">
    <property type="entry name" value="RVT_1"/>
    <property type="match status" value="1"/>
</dbReference>
<name>A0A5B6WNU9_9ROSI</name>
<organism evidence="2 3">
    <name type="scientific">Gossypium australe</name>
    <dbReference type="NCBI Taxonomy" id="47621"/>
    <lineage>
        <taxon>Eukaryota</taxon>
        <taxon>Viridiplantae</taxon>
        <taxon>Streptophyta</taxon>
        <taxon>Embryophyta</taxon>
        <taxon>Tracheophyta</taxon>
        <taxon>Spermatophyta</taxon>
        <taxon>Magnoliopsida</taxon>
        <taxon>eudicotyledons</taxon>
        <taxon>Gunneridae</taxon>
        <taxon>Pentapetalae</taxon>
        <taxon>rosids</taxon>
        <taxon>malvids</taxon>
        <taxon>Malvales</taxon>
        <taxon>Malvaceae</taxon>
        <taxon>Malvoideae</taxon>
        <taxon>Gossypium</taxon>
    </lineage>
</organism>
<gene>
    <name evidence="2" type="ORF">EPI10_005261</name>
</gene>
<accession>A0A5B6WNU9</accession>
<dbReference type="AlphaFoldDB" id="A0A5B6WNU9"/>
<proteinExistence type="predicted"/>
<reference evidence="2" key="1">
    <citation type="submission" date="2019-08" db="EMBL/GenBank/DDBJ databases">
        <authorList>
            <person name="Liu F."/>
        </authorList>
    </citation>
    <scope>NUCLEOTIDE SEQUENCE [LARGE SCALE GENOMIC DNA]</scope>
    <source>
        <strain evidence="2">PA1801</strain>
        <tissue evidence="2">Leaf</tissue>
    </source>
</reference>
<dbReference type="EMBL" id="SMMG02000002">
    <property type="protein sequence ID" value="KAA3483063.1"/>
    <property type="molecule type" value="Genomic_DNA"/>
</dbReference>
<dbReference type="InterPro" id="IPR000477">
    <property type="entry name" value="RT_dom"/>
</dbReference>
<evidence type="ECO:0000313" key="2">
    <source>
        <dbReference type="EMBL" id="KAA3483063.1"/>
    </source>
</evidence>
<dbReference type="Proteomes" id="UP000325315">
    <property type="component" value="Unassembled WGS sequence"/>
</dbReference>
<dbReference type="InterPro" id="IPR052343">
    <property type="entry name" value="Retrotransposon-Effector_Assoc"/>
</dbReference>
<protein>
    <submittedName>
        <fullName evidence="2">Reverse transcriptase</fullName>
    </submittedName>
</protein>
<comment type="caution">
    <text evidence="2">The sequence shown here is derived from an EMBL/GenBank/DDBJ whole genome shotgun (WGS) entry which is preliminary data.</text>
</comment>
<evidence type="ECO:0000259" key="1">
    <source>
        <dbReference type="Pfam" id="PF00078"/>
    </source>
</evidence>
<keyword evidence="2" id="KW-0808">Transferase</keyword>